<evidence type="ECO:0000313" key="4">
    <source>
        <dbReference type="EMBL" id="MBB5375846.1"/>
    </source>
</evidence>
<reference evidence="3" key="1">
    <citation type="journal article" date="2014" name="Int. J. Syst. Evol. Microbiol.">
        <title>Complete genome of a new Firmicutes species belonging to the dominant human colonic microbiota ('Ruminococcus bicirculans') reveals two chromosomes and a selective capacity to utilize plant glucans.</title>
        <authorList>
            <consortium name="NISC Comparative Sequencing Program"/>
            <person name="Wegmann U."/>
            <person name="Louis P."/>
            <person name="Goesmann A."/>
            <person name="Henrissat B."/>
            <person name="Duncan S.H."/>
            <person name="Flint H.J."/>
        </authorList>
    </citation>
    <scope>NUCLEOTIDE SEQUENCE</scope>
    <source>
        <strain evidence="3">CGMCC 1.18437</strain>
    </source>
</reference>
<protein>
    <submittedName>
        <fullName evidence="4">Nucleoside-diphosphate-sugar epimerase</fullName>
    </submittedName>
    <submittedName>
        <fullName evidence="3">SnoG protein</fullName>
    </submittedName>
</protein>
<dbReference type="InterPro" id="IPR036291">
    <property type="entry name" value="NAD(P)-bd_dom_sf"/>
</dbReference>
<dbReference type="AlphaFoldDB" id="A0A7W8NNK0"/>
<dbReference type="InterPro" id="IPR001509">
    <property type="entry name" value="Epimerase_deHydtase"/>
</dbReference>
<name>A0A7W8NNK0_9DEIO</name>
<proteinExistence type="inferred from homology"/>
<dbReference type="Gene3D" id="3.40.50.720">
    <property type="entry name" value="NAD(P)-binding Rossmann-like Domain"/>
    <property type="match status" value="1"/>
</dbReference>
<accession>A0A7W8NNK0</accession>
<evidence type="ECO:0000313" key="3">
    <source>
        <dbReference type="EMBL" id="GHF36600.1"/>
    </source>
</evidence>
<dbReference type="Proteomes" id="UP000539473">
    <property type="component" value="Unassembled WGS sequence"/>
</dbReference>
<dbReference type="EMBL" id="JACHFK010000002">
    <property type="protein sequence ID" value="MBB5375846.1"/>
    <property type="molecule type" value="Genomic_DNA"/>
</dbReference>
<dbReference type="Proteomes" id="UP000619376">
    <property type="component" value="Unassembled WGS sequence"/>
</dbReference>
<evidence type="ECO:0000259" key="2">
    <source>
        <dbReference type="Pfam" id="PF01370"/>
    </source>
</evidence>
<evidence type="ECO:0000313" key="6">
    <source>
        <dbReference type="Proteomes" id="UP000619376"/>
    </source>
</evidence>
<feature type="domain" description="NAD-dependent epimerase/dehydratase" evidence="2">
    <location>
        <begin position="4"/>
        <end position="223"/>
    </location>
</feature>
<reference evidence="6" key="2">
    <citation type="journal article" date="2019" name="Int. J. Syst. Evol. Microbiol.">
        <title>The Global Catalogue of Microorganisms (GCM) 10K type strain sequencing project: providing services to taxonomists for standard genome sequencing and annotation.</title>
        <authorList>
            <consortium name="The Broad Institute Genomics Platform"/>
            <consortium name="The Broad Institute Genome Sequencing Center for Infectious Disease"/>
            <person name="Wu L."/>
            <person name="Ma J."/>
        </authorList>
    </citation>
    <scope>NUCLEOTIDE SEQUENCE [LARGE SCALE GENOMIC DNA]</scope>
    <source>
        <strain evidence="6">CGMCC 1.18437</strain>
    </source>
</reference>
<organism evidence="4 5">
    <name type="scientific">Deinococcus metalli</name>
    <dbReference type="NCBI Taxonomy" id="1141878"/>
    <lineage>
        <taxon>Bacteria</taxon>
        <taxon>Thermotogati</taxon>
        <taxon>Deinococcota</taxon>
        <taxon>Deinococci</taxon>
        <taxon>Deinococcales</taxon>
        <taxon>Deinococcaceae</taxon>
        <taxon>Deinococcus</taxon>
    </lineage>
</organism>
<dbReference type="RefSeq" id="WP_184110104.1">
    <property type="nucleotide sequence ID" value="NZ_BNAJ01000002.1"/>
</dbReference>
<dbReference type="Pfam" id="PF01370">
    <property type="entry name" value="Epimerase"/>
    <property type="match status" value="1"/>
</dbReference>
<sequence length="312" mass="33228">MKRVLLLGSGGFIGRAVAREAREWADLEVIPGPRRADLDLADASDREWDDLLGCQPDVVINAAGATVGDDDTLFRTNAHLVGRLIAALGRQPARPWLVQLGSAAEYGRSAPGVPVSEHALARPQSSYGMSKLTATQSVRHACESGRLRGVVLRVFNPVGAGQSAATLPGRAAALLRDAADQDAPGVAFGALDTSRDYVALRDVAGAALFAARLERSPLLLNVGSGRARASWDIVRGLARLAGYRGEVTETASPSGRSAAVPWQQADLSRIRALGWAPRFTLDEALLELWYGPSSPVPAAWSREEIRHDAMSR</sequence>
<dbReference type="SUPFAM" id="SSF51735">
    <property type="entry name" value="NAD(P)-binding Rossmann-fold domains"/>
    <property type="match status" value="1"/>
</dbReference>
<dbReference type="EMBL" id="BNAJ01000002">
    <property type="protein sequence ID" value="GHF36600.1"/>
    <property type="molecule type" value="Genomic_DNA"/>
</dbReference>
<evidence type="ECO:0000256" key="1">
    <source>
        <dbReference type="ARBA" id="ARBA00007637"/>
    </source>
</evidence>
<reference evidence="4 5" key="3">
    <citation type="submission" date="2020-08" db="EMBL/GenBank/DDBJ databases">
        <title>Genomic Encyclopedia of Type Strains, Phase IV (KMG-IV): sequencing the most valuable type-strain genomes for metagenomic binning, comparative biology and taxonomic classification.</title>
        <authorList>
            <person name="Goeker M."/>
        </authorList>
    </citation>
    <scope>NUCLEOTIDE SEQUENCE [LARGE SCALE GENOMIC DNA]</scope>
    <source>
        <strain evidence="4 5">DSM 27521</strain>
    </source>
</reference>
<comment type="caution">
    <text evidence="4">The sequence shown here is derived from an EMBL/GenBank/DDBJ whole genome shotgun (WGS) entry which is preliminary data.</text>
</comment>
<comment type="similarity">
    <text evidence="1">Belongs to the NAD(P)-dependent epimerase/dehydratase family.</text>
</comment>
<keyword evidence="6" id="KW-1185">Reference proteome</keyword>
<gene>
    <name evidence="3" type="ORF">GCM10017781_11570</name>
    <name evidence="4" type="ORF">HNQ07_001303</name>
</gene>
<dbReference type="PANTHER" id="PTHR43000">
    <property type="entry name" value="DTDP-D-GLUCOSE 4,6-DEHYDRATASE-RELATED"/>
    <property type="match status" value="1"/>
</dbReference>
<reference evidence="3" key="4">
    <citation type="submission" date="2024-05" db="EMBL/GenBank/DDBJ databases">
        <authorList>
            <person name="Sun Q."/>
            <person name="Zhou Y."/>
        </authorList>
    </citation>
    <scope>NUCLEOTIDE SEQUENCE</scope>
    <source>
        <strain evidence="3">CGMCC 1.18437</strain>
    </source>
</reference>
<evidence type="ECO:0000313" key="5">
    <source>
        <dbReference type="Proteomes" id="UP000539473"/>
    </source>
</evidence>